<dbReference type="NCBIfam" id="TIGR00644">
    <property type="entry name" value="recJ"/>
    <property type="match status" value="1"/>
</dbReference>
<dbReference type="PATRIC" id="fig|1125712.3.peg.1164"/>
<evidence type="ECO:0000256" key="1">
    <source>
        <dbReference type="ARBA" id="ARBA00005915"/>
    </source>
</evidence>
<dbReference type="Gene3D" id="3.90.1640.30">
    <property type="match status" value="1"/>
</dbReference>
<dbReference type="InterPro" id="IPR051673">
    <property type="entry name" value="SSDNA_exonuclease_RecJ"/>
</dbReference>
<name>U2TNY0_9ACTN</name>
<dbReference type="Pfam" id="PF01368">
    <property type="entry name" value="DHH"/>
    <property type="match status" value="1"/>
</dbReference>
<dbReference type="GO" id="GO:0005524">
    <property type="term" value="F:ATP binding"/>
    <property type="evidence" value="ECO:0007669"/>
    <property type="project" value="UniProtKB-KW"/>
</dbReference>
<organism evidence="10 11">
    <name type="scientific">Olsenella profusa F0195</name>
    <dbReference type="NCBI Taxonomy" id="1125712"/>
    <lineage>
        <taxon>Bacteria</taxon>
        <taxon>Bacillati</taxon>
        <taxon>Actinomycetota</taxon>
        <taxon>Coriobacteriia</taxon>
        <taxon>Coriobacteriales</taxon>
        <taxon>Atopobiaceae</taxon>
        <taxon>Olsenella</taxon>
    </lineage>
</organism>
<dbReference type="InterPro" id="IPR027417">
    <property type="entry name" value="P-loop_NTPase"/>
</dbReference>
<evidence type="ECO:0000256" key="6">
    <source>
        <dbReference type="ARBA" id="ARBA00022839"/>
    </source>
</evidence>
<comment type="similarity">
    <text evidence="1">Belongs to the RecJ family.</text>
</comment>
<evidence type="ECO:0000256" key="5">
    <source>
        <dbReference type="ARBA" id="ARBA00022801"/>
    </source>
</evidence>
<accession>U2TNY0</accession>
<dbReference type="PANTHER" id="PTHR30255:SF2">
    <property type="entry name" value="SINGLE-STRANDED-DNA-SPECIFIC EXONUCLEASE RECJ"/>
    <property type="match status" value="1"/>
</dbReference>
<sequence length="1091" mass="117173">MPGIRDSVRWEILSADAEAERRIVSACGVSPIVARTLVARGMGDPAEVTAFLSASLERDWLDPLVIPGMSAAADRVDAAVDAGETIAVFGDFDVDGMSATSLLTLGLTELGADVHPYIPDRFTEGYGLSRPALARMVGDCSPQLIITVDNGIAAKVEVAWLRDQGIDVVITDHHEPADLVPEGVPVADPKIERDCPSRELAGAGVALKLLQELGRRRGRPAVWRPYTELACLGTISDMMSLTGENRALVMDGVERLRNTGRPGIMALCATARVDLSQVTADSLPFSLIPRLNAAGRMGETNVAFELLYTNDPAEATTLAGRLEAINTERRAIEASLAEEAFRKVDTSYQGERAIVVAGEGWHEGVKGIVASRLASRYHVPSLVFSVTGGVARGSGRSVGSVDLFKAVDLCSDVLVRFGGHAGAVGVTCEVTRLDAFRERLRQVLAQVPAEDFEDRGEVCGLVSLDEMTVEGIDSLEVLQPFGQGNKKPLFCAPSVFMRNRSKVGANGNHLRFLASDGMSSVPGIMFRTPDINRAVACDEVVDLVFEPVSETWQGHTKPKLMVHDILYRDGAVPQGVSTVDASSAEPAAPEPSRLAVPEGLSSMGTGELTDCLRHALIGGHPLLPAQRAALDRLERGGNTLCVMATGRGKSLIFQLHAAREALAHGRASIFVYPLRALVADQIFHLAGRLAPFGVGVRVLTGETPGGERSRAFAELSCGTCSIVLTTPEFLAIHAGRFARTGRVGFVVVDEAHHGGTAQRHGRDAYAQLSPVLAQLGDPTVLAVSATADDEAARELMGLLSIPEDGVIVDATSRENLHVRDMRHVRDRDLAVASVVAAGDKTIVYVNSRSGASTLARTLRKSVPDLAPHIAFYHAGMQRAQRGRIERAFRSGEISCIVSTSAFGEGVNLPDVRDVVLYHLPFGAVEFNQMSGRAGRDGEDALVHLCFCQRDVTLNESILMAAAPQRDLLRDIFVALRGLCAGDGAVLTPEQVGEAAARVRPGLRVQADEAASALAIFEELGFVRMRPEGDGRLVTLEPHPRRSCLEHSSRYLSGLAAYDEFESFKNWVLSCNQEELERRITRPIMPSFGQRL</sequence>
<dbReference type="eggNOG" id="COG0514">
    <property type="taxonomic scope" value="Bacteria"/>
</dbReference>
<dbReference type="GO" id="GO:0006310">
    <property type="term" value="P:DNA recombination"/>
    <property type="evidence" value="ECO:0007669"/>
    <property type="project" value="InterPro"/>
</dbReference>
<dbReference type="InterPro" id="IPR003156">
    <property type="entry name" value="DHHA1_dom"/>
</dbReference>
<dbReference type="OrthoDB" id="9809852at2"/>
<dbReference type="SUPFAM" id="SSF52540">
    <property type="entry name" value="P-loop containing nucleoside triphosphate hydrolases"/>
    <property type="match status" value="1"/>
</dbReference>
<evidence type="ECO:0000313" key="10">
    <source>
        <dbReference type="EMBL" id="ERL08145.1"/>
    </source>
</evidence>
<evidence type="ECO:0000256" key="7">
    <source>
        <dbReference type="ARBA" id="ARBA00022840"/>
    </source>
</evidence>
<keyword evidence="6 10" id="KW-0269">Exonuclease</keyword>
<reference evidence="10 11" key="1">
    <citation type="submission" date="2013-08" db="EMBL/GenBank/DDBJ databases">
        <authorList>
            <person name="Durkin A.S."/>
            <person name="Haft D.R."/>
            <person name="McCorrison J."/>
            <person name="Torralba M."/>
            <person name="Gillis M."/>
            <person name="Haft D.H."/>
            <person name="Methe B."/>
            <person name="Sutton G."/>
            <person name="Nelson K.E."/>
        </authorList>
    </citation>
    <scope>NUCLEOTIDE SEQUENCE [LARGE SCALE GENOMIC DNA]</scope>
    <source>
        <strain evidence="10 11">F0195</strain>
    </source>
</reference>
<dbReference type="AlphaFoldDB" id="U2TNY0"/>
<dbReference type="InterPro" id="IPR011545">
    <property type="entry name" value="DEAD/DEAH_box_helicase_dom"/>
</dbReference>
<dbReference type="Proteomes" id="UP000016638">
    <property type="component" value="Unassembled WGS sequence"/>
</dbReference>
<keyword evidence="5 10" id="KW-0378">Hydrolase</keyword>
<keyword evidence="3" id="KW-0540">Nuclease</keyword>
<evidence type="ECO:0000256" key="4">
    <source>
        <dbReference type="ARBA" id="ARBA00022741"/>
    </source>
</evidence>
<dbReference type="SMART" id="SM00490">
    <property type="entry name" value="HELICc"/>
    <property type="match status" value="1"/>
</dbReference>
<dbReference type="Pfam" id="PF02272">
    <property type="entry name" value="DHHA1"/>
    <property type="match status" value="1"/>
</dbReference>
<keyword evidence="7" id="KW-0067">ATP-binding</keyword>
<dbReference type="EMBL" id="AWEZ01000045">
    <property type="protein sequence ID" value="ERL08145.1"/>
    <property type="molecule type" value="Genomic_DNA"/>
</dbReference>
<dbReference type="GO" id="GO:0003676">
    <property type="term" value="F:nucleic acid binding"/>
    <property type="evidence" value="ECO:0007669"/>
    <property type="project" value="InterPro"/>
</dbReference>
<dbReference type="InterPro" id="IPR041122">
    <property type="entry name" value="RecJ_OB"/>
</dbReference>
<dbReference type="Gene3D" id="3.10.310.30">
    <property type="match status" value="1"/>
</dbReference>
<evidence type="ECO:0000259" key="9">
    <source>
        <dbReference type="PROSITE" id="PS51194"/>
    </source>
</evidence>
<dbReference type="STRING" id="1125712.HMPREF1316_0027"/>
<evidence type="ECO:0000256" key="3">
    <source>
        <dbReference type="ARBA" id="ARBA00022722"/>
    </source>
</evidence>
<keyword evidence="11" id="KW-1185">Reference proteome</keyword>
<dbReference type="GO" id="GO:0006281">
    <property type="term" value="P:DNA repair"/>
    <property type="evidence" value="ECO:0007669"/>
    <property type="project" value="InterPro"/>
</dbReference>
<evidence type="ECO:0000313" key="11">
    <source>
        <dbReference type="Proteomes" id="UP000016638"/>
    </source>
</evidence>
<keyword evidence="4" id="KW-0547">Nucleotide-binding</keyword>
<feature type="domain" description="Helicase ATP-binding" evidence="8">
    <location>
        <begin position="630"/>
        <end position="805"/>
    </location>
</feature>
<dbReference type="PROSITE" id="PS51194">
    <property type="entry name" value="HELICASE_CTER"/>
    <property type="match status" value="1"/>
</dbReference>
<evidence type="ECO:0000256" key="2">
    <source>
        <dbReference type="ARBA" id="ARBA00019841"/>
    </source>
</evidence>
<dbReference type="eggNOG" id="COG0608">
    <property type="taxonomic scope" value="Bacteria"/>
</dbReference>
<dbReference type="GO" id="GO:0008409">
    <property type="term" value="F:5'-3' exonuclease activity"/>
    <property type="evidence" value="ECO:0007669"/>
    <property type="project" value="InterPro"/>
</dbReference>
<dbReference type="InterPro" id="IPR014001">
    <property type="entry name" value="Helicase_ATP-bd"/>
</dbReference>
<dbReference type="Pfam" id="PF17768">
    <property type="entry name" value="RecJ_OB"/>
    <property type="match status" value="1"/>
</dbReference>
<proteinExistence type="inferred from homology"/>
<dbReference type="PROSITE" id="PS51192">
    <property type="entry name" value="HELICASE_ATP_BIND_1"/>
    <property type="match status" value="1"/>
</dbReference>
<dbReference type="SMART" id="SM00487">
    <property type="entry name" value="DEXDc"/>
    <property type="match status" value="1"/>
</dbReference>
<dbReference type="InterPro" id="IPR001667">
    <property type="entry name" value="DDH_dom"/>
</dbReference>
<dbReference type="InterPro" id="IPR004610">
    <property type="entry name" value="RecJ"/>
</dbReference>
<dbReference type="SUPFAM" id="SSF64182">
    <property type="entry name" value="DHH phosphoesterases"/>
    <property type="match status" value="1"/>
</dbReference>
<protein>
    <recommendedName>
        <fullName evidence="2">Single-stranded-DNA-specific exonuclease RecJ</fullName>
    </recommendedName>
</protein>
<gene>
    <name evidence="10" type="primary">recJ</name>
    <name evidence="10" type="ORF">HMPREF1316_0027</name>
</gene>
<dbReference type="InterPro" id="IPR038763">
    <property type="entry name" value="DHH_sf"/>
</dbReference>
<dbReference type="Gene3D" id="3.40.50.300">
    <property type="entry name" value="P-loop containing nucleotide triphosphate hydrolases"/>
    <property type="match status" value="2"/>
</dbReference>
<dbReference type="Pfam" id="PF00270">
    <property type="entry name" value="DEAD"/>
    <property type="match status" value="1"/>
</dbReference>
<evidence type="ECO:0000259" key="8">
    <source>
        <dbReference type="PROSITE" id="PS51192"/>
    </source>
</evidence>
<dbReference type="Pfam" id="PF00271">
    <property type="entry name" value="Helicase_C"/>
    <property type="match status" value="1"/>
</dbReference>
<comment type="caution">
    <text evidence="10">The sequence shown here is derived from an EMBL/GenBank/DDBJ whole genome shotgun (WGS) entry which is preliminary data.</text>
</comment>
<dbReference type="PANTHER" id="PTHR30255">
    <property type="entry name" value="SINGLE-STRANDED-DNA-SPECIFIC EXONUCLEASE RECJ"/>
    <property type="match status" value="1"/>
</dbReference>
<dbReference type="RefSeq" id="WP_021726014.1">
    <property type="nucleotide sequence ID" value="NZ_AWEZ01000045.1"/>
</dbReference>
<dbReference type="InterPro" id="IPR001650">
    <property type="entry name" value="Helicase_C-like"/>
</dbReference>
<feature type="domain" description="Helicase C-terminal" evidence="9">
    <location>
        <begin position="826"/>
        <end position="979"/>
    </location>
</feature>